<dbReference type="FunFam" id="3.20.20.80:FF:000055">
    <property type="entry name" value="Trehalose synthase"/>
    <property type="match status" value="1"/>
</dbReference>
<accession>A0A0P8DHV3</accession>
<dbReference type="InterPro" id="IPR012810">
    <property type="entry name" value="TreS/a-amylase_N"/>
</dbReference>
<dbReference type="Gene3D" id="3.20.20.80">
    <property type="entry name" value="Glycosidases"/>
    <property type="match status" value="1"/>
</dbReference>
<comment type="caution">
    <text evidence="9">The sequence shown here is derived from an EMBL/GenBank/DDBJ whole genome shotgun (WGS) entry which is preliminary data.</text>
</comment>
<dbReference type="AlphaFoldDB" id="A0A0P8DHV3"/>
<keyword evidence="9" id="KW-0808">Transferase</keyword>
<dbReference type="NCBIfam" id="TIGR02456">
    <property type="entry name" value="treS_nterm"/>
    <property type="match status" value="1"/>
</dbReference>
<dbReference type="GO" id="GO:0046872">
    <property type="term" value="F:metal ion binding"/>
    <property type="evidence" value="ECO:0007669"/>
    <property type="project" value="UniProtKB-KW"/>
</dbReference>
<dbReference type="PANTHER" id="PTHR10357:SF219">
    <property type="entry name" value="MALTOSE ALPHA-D-GLUCOSYLTRANSFERASE"/>
    <property type="match status" value="1"/>
</dbReference>
<evidence type="ECO:0000259" key="8">
    <source>
        <dbReference type="SMART" id="SM00642"/>
    </source>
</evidence>
<name>A0A0P8DHV3_9CYAN</name>
<evidence type="ECO:0000256" key="1">
    <source>
        <dbReference type="ARBA" id="ARBA00001595"/>
    </source>
</evidence>
<dbReference type="SUPFAM" id="SSF56112">
    <property type="entry name" value="Protein kinase-like (PK-like)"/>
    <property type="match status" value="1"/>
</dbReference>
<dbReference type="EMBL" id="LJZR01000007">
    <property type="protein sequence ID" value="KPQ36269.1"/>
    <property type="molecule type" value="Genomic_DNA"/>
</dbReference>
<comment type="similarity">
    <text evidence="2">Belongs to the glycosyl hydrolase 13 family. TreS subfamily.</text>
</comment>
<dbReference type="Gene3D" id="3.90.400.10">
    <property type="entry name" value="Oligo-1,6-glucosidase, Domain 2"/>
    <property type="match status" value="1"/>
</dbReference>
<dbReference type="Pfam" id="PF16657">
    <property type="entry name" value="Malt_amylase_C"/>
    <property type="match status" value="1"/>
</dbReference>
<protein>
    <recommendedName>
        <fullName evidence="3">maltose alpha-D-glucosyltransferase</fullName>
        <ecNumber evidence="3">5.4.99.16</ecNumber>
    </recommendedName>
    <alternativeName>
        <fullName evidence="7">Maltose alpha-D-glucosyltransferase</fullName>
    </alternativeName>
</protein>
<keyword evidence="4" id="KW-0479">Metal-binding</keyword>
<keyword evidence="5" id="KW-0106">Calcium</keyword>
<dbReference type="STRING" id="1666911.HLUCCA11_06975"/>
<dbReference type="InterPro" id="IPR006047">
    <property type="entry name" value="GH13_cat_dom"/>
</dbReference>
<dbReference type="Pfam" id="PF00128">
    <property type="entry name" value="Alpha-amylase"/>
    <property type="match status" value="1"/>
</dbReference>
<dbReference type="PATRIC" id="fig|1666911.3.peg.4993"/>
<evidence type="ECO:0000256" key="7">
    <source>
        <dbReference type="ARBA" id="ARBA00031378"/>
    </source>
</evidence>
<keyword evidence="6" id="KW-0413">Isomerase</keyword>
<dbReference type="EC" id="5.4.99.16" evidence="3"/>
<evidence type="ECO:0000256" key="6">
    <source>
        <dbReference type="ARBA" id="ARBA00023235"/>
    </source>
</evidence>
<sequence length="1140" mass="131348">MALDNSPLWFKNAVIYEVPVRAFADSNGDGIGDFQGLTEKLDYLQELGVSALWLLPFFPSPLRDDGYDISDYKSVNPIYGTIEDFKHFLNAAHQRDIRVIIELIVNHTSDQHPWFQRARMAPAGSSERDFYVWSDSTDKYEGTRIIFQDFETSNWTWDPVAKAYFWHRFYSHQPDLNYDNPAVQQAVFEVLDFWLEMGVDGLRMDAVPYLYEREGSSCENLPETHEFLKKMRKYVDDRYEGRMLLAEANQWPEDAAAYYGDGDECHMNFHFPLMPRLFMSLRMEDNFPIIDILQQTPAIPENCQWGLFLRNHDELTLEMVTDEDRDYMYRVYAQDQEMRINLGIRRRLVPLLENDRRQIELLNGLLLSLPGTPVLYYGDEIGMGDNVYLGDRNGVRTPMQWSPDRNAGFSHANPHKMYLPLIVDSEYHYTTINVEAQRAAPNSLLNWTKRLIATRQHYKAFGWGDFHLLSVDNRKVLAFTRTYEDEEILVVANLSRFVQGVNLHLSAFRFRTLVEIFGRTEFPNVGEDGNYFLSLGPYAFYWFSLKPSSISLLSPSQLPTIKLNHWENIFATSHKEQLAKLLTSYLTRRSWLEGQPERIRSTELTESLAIPDSDTRLLNLRVDYRQGDPVTYMLLVSYAVGEEALHLIGENSPMLVAQLALSGEEEKAADMSEAQGVERAAERVEKGVLYDAIADPDFLKTILETIISSGAYEGSAGKLRAQLLRPESSHNLPTHAVPLAGDYNNSSVVYDDDELGNNTSLILKFFRKLEPGINPDLEIRSFLSRHQQFKNFNNVVGYLSYQRNDQRSQSGSATVGVLQEYLPGAQRTWEYTLDNIRSYFDQVAVEFPEMTESPPVLEPLLTLQAEFDEDTEEKRLASHLMGPYLANIKLLGQRTAEFHIALTADPTDAAFAPEPFSGFYQRSIYQFNRNLTGQVFRHLRDDLKAPNGMLSDELKPLASSVLEYQEVYLERFSQMLECKITAERTRYHGDYHLGQVLYTGKDFILIDFEGEDNRTVSERRIKRSPLQDVAYMLQSIHYATINGFRNEIESGTIRPEQADHIEQWAQFWEAWVSAAFLSGYLKTAHTANFLPKTQQELRVLLNDYLLSRTIHDVGYKLTHGSNEIDVPLRRLIQFVDGHLV</sequence>
<dbReference type="InterPro" id="IPR017853">
    <property type="entry name" value="GH"/>
</dbReference>
<evidence type="ECO:0000313" key="9">
    <source>
        <dbReference type="EMBL" id="KPQ36269.1"/>
    </source>
</evidence>
<reference evidence="9 10" key="1">
    <citation type="submission" date="2015-09" db="EMBL/GenBank/DDBJ databases">
        <title>Identification and resolution of microdiversity through metagenomic sequencing of parallel consortia.</title>
        <authorList>
            <person name="Nelson W.C."/>
            <person name="Romine M.F."/>
            <person name="Lindemann S.R."/>
        </authorList>
    </citation>
    <scope>NUCLEOTIDE SEQUENCE [LARGE SCALE GENOMIC DNA]</scope>
    <source>
        <strain evidence="9">Ana</strain>
    </source>
</reference>
<dbReference type="GO" id="GO:0016740">
    <property type="term" value="F:transferase activity"/>
    <property type="evidence" value="ECO:0007669"/>
    <property type="project" value="UniProtKB-KW"/>
</dbReference>
<proteinExistence type="inferred from homology"/>
<evidence type="ECO:0000256" key="2">
    <source>
        <dbReference type="ARBA" id="ARBA00005496"/>
    </source>
</evidence>
<dbReference type="CDD" id="cd11334">
    <property type="entry name" value="AmyAc_TreS"/>
    <property type="match status" value="1"/>
</dbReference>
<dbReference type="InterPro" id="IPR032091">
    <property type="entry name" value="Malt_amylase-like_C"/>
</dbReference>
<organism evidence="9 10">
    <name type="scientific">Phormidesmis priestleyi Ana</name>
    <dbReference type="NCBI Taxonomy" id="1666911"/>
    <lineage>
        <taxon>Bacteria</taxon>
        <taxon>Bacillati</taxon>
        <taxon>Cyanobacteriota</taxon>
        <taxon>Cyanophyceae</taxon>
        <taxon>Leptolyngbyales</taxon>
        <taxon>Leptolyngbyaceae</taxon>
        <taxon>Phormidesmis</taxon>
    </lineage>
</organism>
<dbReference type="Proteomes" id="UP000050465">
    <property type="component" value="Unassembled WGS sequence"/>
</dbReference>
<evidence type="ECO:0000256" key="5">
    <source>
        <dbReference type="ARBA" id="ARBA00022837"/>
    </source>
</evidence>
<dbReference type="SMART" id="SM00642">
    <property type="entry name" value="Aamy"/>
    <property type="match status" value="1"/>
</dbReference>
<dbReference type="Gene3D" id="2.60.40.1180">
    <property type="entry name" value="Golgi alpha-mannosidase II"/>
    <property type="match status" value="1"/>
</dbReference>
<dbReference type="SUPFAM" id="SSF51445">
    <property type="entry name" value="(Trans)glycosidases"/>
    <property type="match status" value="1"/>
</dbReference>
<dbReference type="InterPro" id="IPR045857">
    <property type="entry name" value="O16G_dom_2"/>
</dbReference>
<dbReference type="GO" id="GO:0005975">
    <property type="term" value="P:carbohydrate metabolic process"/>
    <property type="evidence" value="ECO:0007669"/>
    <property type="project" value="InterPro"/>
</dbReference>
<comment type="catalytic activity">
    <reaction evidence="1">
        <text>D-maltose = alpha,alpha-trehalose</text>
        <dbReference type="Rhea" id="RHEA:15145"/>
        <dbReference type="ChEBI" id="CHEBI:16551"/>
        <dbReference type="ChEBI" id="CHEBI:17306"/>
        <dbReference type="EC" id="5.4.99.16"/>
    </reaction>
</comment>
<feature type="domain" description="Glycosyl hydrolase family 13 catalytic" evidence="8">
    <location>
        <begin position="17"/>
        <end position="411"/>
    </location>
</feature>
<dbReference type="PANTHER" id="PTHR10357">
    <property type="entry name" value="ALPHA-AMYLASE FAMILY MEMBER"/>
    <property type="match status" value="1"/>
</dbReference>
<dbReference type="Gene3D" id="3.90.1200.10">
    <property type="match status" value="1"/>
</dbReference>
<dbReference type="InterPro" id="IPR013780">
    <property type="entry name" value="Glyco_hydro_b"/>
</dbReference>
<dbReference type="GO" id="GO:0047471">
    <property type="term" value="F:maltose alpha-D-glucosyltransferase activity"/>
    <property type="evidence" value="ECO:0007669"/>
    <property type="project" value="UniProtKB-EC"/>
</dbReference>
<gene>
    <name evidence="9" type="primary">treS</name>
    <name evidence="9" type="ORF">HLUCCA11_06975</name>
</gene>
<evidence type="ECO:0000256" key="4">
    <source>
        <dbReference type="ARBA" id="ARBA00022723"/>
    </source>
</evidence>
<dbReference type="InterPro" id="IPR011009">
    <property type="entry name" value="Kinase-like_dom_sf"/>
</dbReference>
<evidence type="ECO:0000313" key="10">
    <source>
        <dbReference type="Proteomes" id="UP000050465"/>
    </source>
</evidence>
<evidence type="ECO:0000256" key="3">
    <source>
        <dbReference type="ARBA" id="ARBA00012619"/>
    </source>
</evidence>
<dbReference type="SUPFAM" id="SSF51011">
    <property type="entry name" value="Glycosyl hydrolase domain"/>
    <property type="match status" value="1"/>
</dbReference>